<dbReference type="HAMAP" id="MF_00087">
    <property type="entry name" value="Glu_tRNA_reductase"/>
    <property type="match status" value="1"/>
</dbReference>
<keyword evidence="18" id="KW-1185">Reference proteome</keyword>
<reference evidence="17 18" key="1">
    <citation type="submission" date="2024-06" db="EMBL/GenBank/DDBJ databases">
        <title>Caproicibacterium argilliputei sp. nov, a novel caproic acid producing anaerobic bacterium isolated from pit mud.</title>
        <authorList>
            <person name="Xia S."/>
        </authorList>
    </citation>
    <scope>NUCLEOTIDE SEQUENCE [LARGE SCALE GENOMIC DNA]</scope>
    <source>
        <strain evidence="17 18">ZCY20-5</strain>
    </source>
</reference>
<dbReference type="InterPro" id="IPR036453">
    <property type="entry name" value="GluRdtase_dimer_dom_sf"/>
</dbReference>
<evidence type="ECO:0000259" key="16">
    <source>
        <dbReference type="Pfam" id="PF05201"/>
    </source>
</evidence>
<reference evidence="18" key="2">
    <citation type="submission" date="2024-06" db="EMBL/GenBank/DDBJ databases">
        <title>Caproicibacterium argilliputei sp. nov, a novel caproic acid producing anaerobic bacterium isolated from pit mud.</title>
        <authorList>
            <person name="Zeng C."/>
        </authorList>
    </citation>
    <scope>NUCLEOTIDE SEQUENCE [LARGE SCALE GENOMIC DNA]</scope>
    <source>
        <strain evidence="18">ZCY20-5</strain>
    </source>
</reference>
<dbReference type="EMBL" id="CP135996">
    <property type="protein sequence ID" value="WOC33011.1"/>
    <property type="molecule type" value="Genomic_DNA"/>
</dbReference>
<dbReference type="SUPFAM" id="SSF69742">
    <property type="entry name" value="Glutamyl tRNA-reductase catalytic, N-terminal domain"/>
    <property type="match status" value="1"/>
</dbReference>
<evidence type="ECO:0000259" key="15">
    <source>
        <dbReference type="Pfam" id="PF01488"/>
    </source>
</evidence>
<dbReference type="Pfam" id="PF00745">
    <property type="entry name" value="GlutR_dimer"/>
    <property type="match status" value="1"/>
</dbReference>
<dbReference type="Pfam" id="PF05201">
    <property type="entry name" value="GlutR_N"/>
    <property type="match status" value="1"/>
</dbReference>
<dbReference type="Gene3D" id="3.30.460.30">
    <property type="entry name" value="Glutamyl-tRNA reductase, N-terminal domain"/>
    <property type="match status" value="1"/>
</dbReference>
<evidence type="ECO:0000256" key="8">
    <source>
        <dbReference type="HAMAP-Rule" id="MF_00087"/>
    </source>
</evidence>
<evidence type="ECO:0000256" key="1">
    <source>
        <dbReference type="ARBA" id="ARBA00005059"/>
    </source>
</evidence>
<evidence type="ECO:0000256" key="12">
    <source>
        <dbReference type="PIRSR" id="PIRSR000445-4"/>
    </source>
</evidence>
<evidence type="ECO:0000256" key="10">
    <source>
        <dbReference type="PIRSR" id="PIRSR000445-2"/>
    </source>
</evidence>
<evidence type="ECO:0000256" key="6">
    <source>
        <dbReference type="ARBA" id="ARBA00023244"/>
    </source>
</evidence>
<evidence type="ECO:0000256" key="11">
    <source>
        <dbReference type="PIRSR" id="PIRSR000445-3"/>
    </source>
</evidence>
<keyword evidence="6 8" id="KW-0627">Porphyrin biosynthesis</keyword>
<dbReference type="GO" id="GO:0019353">
    <property type="term" value="P:protoporphyrinogen IX biosynthetic process from glutamate"/>
    <property type="evidence" value="ECO:0007669"/>
    <property type="project" value="TreeGrafter"/>
</dbReference>
<dbReference type="Pfam" id="PF01488">
    <property type="entry name" value="Shikimate_DH"/>
    <property type="match status" value="1"/>
</dbReference>
<feature type="binding site" evidence="8 10">
    <location>
        <position position="105"/>
    </location>
    <ligand>
        <name>substrate</name>
    </ligand>
</feature>
<feature type="site" description="Important for activity" evidence="8 12">
    <location>
        <position position="95"/>
    </location>
</feature>
<evidence type="ECO:0000256" key="2">
    <source>
        <dbReference type="ARBA" id="ARBA00005916"/>
    </source>
</evidence>
<dbReference type="SUPFAM" id="SSF51735">
    <property type="entry name" value="NAD(P)-binding Rossmann-fold domains"/>
    <property type="match status" value="1"/>
</dbReference>
<comment type="function">
    <text evidence="8">Catalyzes the NADPH-dependent reduction of glutamyl-tRNA(Glu) to glutamate 1-semialdehyde (GSA).</text>
</comment>
<sequence>MQFGFWGLSYKSAGLNIRDKASFTDSAKLTFLNHAESFGVEQCLLLSTCNRTEAYFFFTHSEQYNQMKALLERTFPEVPLADCLNGCTGKDALAHLFAVTAGLESQVLGEDQILGQVKSALDFTKAMGFSKKELSRVVTDAVACAKRIKTELKISEIPLSVSYVGICQLKAACGIAGRSVLILGSGKMAALALRYVCDCGAGHVIVCSRTLSHAQALQHEFAGIRIIAYPERYAALQQSDIVISATSAPHLVLRSCDCTVTDPLYLLDLAAPRDIDPAFAQNPLCHLWDLDSLQQTVLKNQEQRNQLAEKSKAYIQEALEETGRWLAASRMDSTIASLQQRCREISDDSFQYLDRRLELTDHEQKIVRRTLDAALRRLLREPILELKRPHSSEEQEQYKEVVRRLFQIEQEEHVS</sequence>
<evidence type="ECO:0000256" key="9">
    <source>
        <dbReference type="PIRSR" id="PIRSR000445-1"/>
    </source>
</evidence>
<accession>A0AA97DA01</accession>
<dbReference type="RefSeq" id="WP_275845971.1">
    <property type="nucleotide sequence ID" value="NZ_CP135996.1"/>
</dbReference>
<feature type="domain" description="Glutamyl-tRNA reductase N-terminal" evidence="16">
    <location>
        <begin position="7"/>
        <end position="151"/>
    </location>
</feature>
<feature type="binding site" evidence="8 10">
    <location>
        <position position="116"/>
    </location>
    <ligand>
        <name>substrate</name>
    </ligand>
</feature>
<dbReference type="GO" id="GO:0050661">
    <property type="term" value="F:NADP binding"/>
    <property type="evidence" value="ECO:0007669"/>
    <property type="project" value="InterPro"/>
</dbReference>
<keyword evidence="4 8" id="KW-0521">NADP</keyword>
<gene>
    <name evidence="8 17" type="primary">hemA</name>
    <name evidence="17" type="ORF">PXC00_03800</name>
</gene>
<evidence type="ECO:0000259" key="14">
    <source>
        <dbReference type="Pfam" id="PF00745"/>
    </source>
</evidence>
<feature type="domain" description="Quinate/shikimate 5-dehydrogenase/glutamyl-tRNA reductase" evidence="15">
    <location>
        <begin position="175"/>
        <end position="295"/>
    </location>
</feature>
<dbReference type="InterPro" id="IPR036291">
    <property type="entry name" value="NAD(P)-bd_dom_sf"/>
</dbReference>
<evidence type="ECO:0000256" key="5">
    <source>
        <dbReference type="ARBA" id="ARBA00023002"/>
    </source>
</evidence>
<dbReference type="PANTHER" id="PTHR43013">
    <property type="entry name" value="GLUTAMYL-TRNA REDUCTASE"/>
    <property type="match status" value="1"/>
</dbReference>
<dbReference type="KEGG" id="carl:PXC00_03800"/>
<comment type="domain">
    <text evidence="8">Possesses an unusual extended V-shaped dimeric structure with each monomer consisting of three distinct domains arranged along a curved 'spinal' alpha-helix. The N-terminal catalytic domain specifically recognizes the glutamate moiety of the substrate. The second domain is the NADPH-binding domain, and the third C-terminal domain is responsible for dimerization.</text>
</comment>
<evidence type="ECO:0000256" key="7">
    <source>
        <dbReference type="ARBA" id="ARBA00047464"/>
    </source>
</evidence>
<organism evidence="17 18">
    <name type="scientific">Caproicibacterium argilliputei</name>
    <dbReference type="NCBI Taxonomy" id="3030016"/>
    <lineage>
        <taxon>Bacteria</taxon>
        <taxon>Bacillati</taxon>
        <taxon>Bacillota</taxon>
        <taxon>Clostridia</taxon>
        <taxon>Eubacteriales</taxon>
        <taxon>Oscillospiraceae</taxon>
        <taxon>Caproicibacterium</taxon>
    </lineage>
</organism>
<dbReference type="PROSITE" id="PS00747">
    <property type="entry name" value="GLUTR"/>
    <property type="match status" value="1"/>
</dbReference>
<comment type="pathway">
    <text evidence="1 8 13">Porphyrin-containing compound metabolism; protoporphyrin-IX biosynthesis; 5-aminolevulinate from L-glutamyl-tRNA(Glu): step 1/2.</text>
</comment>
<dbReference type="SUPFAM" id="SSF69075">
    <property type="entry name" value="Glutamyl tRNA-reductase dimerization domain"/>
    <property type="match status" value="1"/>
</dbReference>
<dbReference type="InterPro" id="IPR018214">
    <property type="entry name" value="GluRdtase_CS"/>
</dbReference>
<name>A0AA97DA01_9FIRM</name>
<comment type="catalytic activity">
    <reaction evidence="7 8 13">
        <text>(S)-4-amino-5-oxopentanoate + tRNA(Glu) + NADP(+) = L-glutamyl-tRNA(Glu) + NADPH + H(+)</text>
        <dbReference type="Rhea" id="RHEA:12344"/>
        <dbReference type="Rhea" id="RHEA-COMP:9663"/>
        <dbReference type="Rhea" id="RHEA-COMP:9680"/>
        <dbReference type="ChEBI" id="CHEBI:15378"/>
        <dbReference type="ChEBI" id="CHEBI:57501"/>
        <dbReference type="ChEBI" id="CHEBI:57783"/>
        <dbReference type="ChEBI" id="CHEBI:58349"/>
        <dbReference type="ChEBI" id="CHEBI:78442"/>
        <dbReference type="ChEBI" id="CHEBI:78520"/>
        <dbReference type="EC" id="1.2.1.70"/>
    </reaction>
</comment>
<feature type="binding site" evidence="8 10">
    <location>
        <begin position="110"/>
        <end position="112"/>
    </location>
    <ligand>
        <name>substrate</name>
    </ligand>
</feature>
<dbReference type="AlphaFoldDB" id="A0AA97DA01"/>
<dbReference type="GO" id="GO:0008883">
    <property type="term" value="F:glutamyl-tRNA reductase activity"/>
    <property type="evidence" value="ECO:0007669"/>
    <property type="project" value="UniProtKB-UniRule"/>
</dbReference>
<dbReference type="PIRSF" id="PIRSF000445">
    <property type="entry name" value="4pyrrol_synth_GluRdtase"/>
    <property type="match status" value="1"/>
</dbReference>
<dbReference type="NCBIfam" id="TIGR01035">
    <property type="entry name" value="hemA"/>
    <property type="match status" value="1"/>
</dbReference>
<protein>
    <recommendedName>
        <fullName evidence="3 8">Glutamyl-tRNA reductase</fullName>
        <shortName evidence="8">GluTR</shortName>
        <ecNumber evidence="3 8">1.2.1.70</ecNumber>
    </recommendedName>
</protein>
<dbReference type="InterPro" id="IPR006151">
    <property type="entry name" value="Shikm_DH/Glu-tRNA_Rdtase"/>
</dbReference>
<comment type="similarity">
    <text evidence="2 8 13">Belongs to the glutamyl-tRNA reductase family.</text>
</comment>
<feature type="binding site" evidence="8 11">
    <location>
        <begin position="184"/>
        <end position="189"/>
    </location>
    <ligand>
        <name>NADP(+)</name>
        <dbReference type="ChEBI" id="CHEBI:58349"/>
    </ligand>
</feature>
<feature type="active site" description="Nucleophile" evidence="8 9">
    <location>
        <position position="49"/>
    </location>
</feature>
<evidence type="ECO:0000256" key="3">
    <source>
        <dbReference type="ARBA" id="ARBA00012970"/>
    </source>
</evidence>
<feature type="domain" description="Tetrapyrrole biosynthesis glutamyl-tRNA reductase dimerisation" evidence="14">
    <location>
        <begin position="312"/>
        <end position="408"/>
    </location>
</feature>
<evidence type="ECO:0000256" key="4">
    <source>
        <dbReference type="ARBA" id="ARBA00022857"/>
    </source>
</evidence>
<comment type="subunit">
    <text evidence="8">Homodimer.</text>
</comment>
<proteinExistence type="inferred from homology"/>
<evidence type="ECO:0000256" key="13">
    <source>
        <dbReference type="RuleBase" id="RU000584"/>
    </source>
</evidence>
<dbReference type="InterPro" id="IPR036343">
    <property type="entry name" value="GluRdtase_N_sf"/>
</dbReference>
<dbReference type="EC" id="1.2.1.70" evidence="3 8"/>
<comment type="miscellaneous">
    <text evidence="8">During catalysis, the active site Cys acts as a nucleophile attacking the alpha-carbonyl group of tRNA-bound glutamate with the formation of a thioester intermediate between enzyme and glutamate, and the concomitant release of tRNA(Glu). The thioester intermediate is finally reduced by direct hydride transfer from NADPH, to form the product GSA.</text>
</comment>
<dbReference type="InterPro" id="IPR000343">
    <property type="entry name" value="4pyrrol_synth_GluRdtase"/>
</dbReference>
<evidence type="ECO:0000313" key="17">
    <source>
        <dbReference type="EMBL" id="WOC33011.1"/>
    </source>
</evidence>
<dbReference type="CDD" id="cd05213">
    <property type="entry name" value="NAD_bind_Glutamyl_tRNA_reduct"/>
    <property type="match status" value="1"/>
</dbReference>
<dbReference type="InterPro" id="IPR015895">
    <property type="entry name" value="4pyrrol_synth_GluRdtase_N"/>
</dbReference>
<dbReference type="Gene3D" id="3.40.50.720">
    <property type="entry name" value="NAD(P)-binding Rossmann-like Domain"/>
    <property type="match status" value="1"/>
</dbReference>
<dbReference type="PANTHER" id="PTHR43013:SF1">
    <property type="entry name" value="GLUTAMYL-TRNA REDUCTASE"/>
    <property type="match status" value="1"/>
</dbReference>
<dbReference type="InterPro" id="IPR015896">
    <property type="entry name" value="4pyrrol_synth_GluRdtase_dimer"/>
</dbReference>
<reference evidence="18" key="3">
    <citation type="submission" date="2024-06" db="EMBL/GenBank/DDBJ databases">
        <authorList>
            <person name="Zeng C."/>
        </authorList>
    </citation>
    <scope>NUCLEOTIDE SEQUENCE [LARGE SCALE GENOMIC DNA]</scope>
    <source>
        <strain evidence="18">ZCY20-5</strain>
    </source>
</reference>
<keyword evidence="5 8" id="KW-0560">Oxidoreductase</keyword>
<dbReference type="Proteomes" id="UP001300604">
    <property type="component" value="Chromosome"/>
</dbReference>
<feature type="binding site" evidence="8 10">
    <location>
        <begin position="48"/>
        <end position="51"/>
    </location>
    <ligand>
        <name>substrate</name>
    </ligand>
</feature>
<evidence type="ECO:0000313" key="18">
    <source>
        <dbReference type="Proteomes" id="UP001300604"/>
    </source>
</evidence>